<accession>A0A1Z4LRN1</accession>
<protein>
    <recommendedName>
        <fullName evidence="4">PEP-CTERM protein-sorting domain-containing protein</fullName>
    </recommendedName>
</protein>
<evidence type="ECO:0000313" key="3">
    <source>
        <dbReference type="Proteomes" id="UP000218418"/>
    </source>
</evidence>
<name>A0A1Z4LRN1_9CYAN</name>
<dbReference type="AlphaFoldDB" id="A0A1Z4LRN1"/>
<feature type="chain" id="PRO_5013210039" description="PEP-CTERM protein-sorting domain-containing protein" evidence="1">
    <location>
        <begin position="37"/>
        <end position="310"/>
    </location>
</feature>
<proteinExistence type="predicted"/>
<dbReference type="Proteomes" id="UP000218418">
    <property type="component" value="Chromosome"/>
</dbReference>
<reference evidence="2 3" key="1">
    <citation type="submission" date="2017-06" db="EMBL/GenBank/DDBJ databases">
        <title>Genome sequencing of cyanobaciteial culture collection at National Institute for Environmental Studies (NIES).</title>
        <authorList>
            <person name="Hirose Y."/>
            <person name="Shimura Y."/>
            <person name="Fujisawa T."/>
            <person name="Nakamura Y."/>
            <person name="Kawachi M."/>
        </authorList>
    </citation>
    <scope>NUCLEOTIDE SEQUENCE [LARGE SCALE GENOMIC DNA]</scope>
    <source>
        <strain evidence="2 3">NIES-267</strain>
    </source>
</reference>
<dbReference type="EMBL" id="AP018227">
    <property type="protein sequence ID" value="BAY83893.1"/>
    <property type="molecule type" value="Genomic_DNA"/>
</dbReference>
<feature type="signal peptide" evidence="1">
    <location>
        <begin position="1"/>
        <end position="36"/>
    </location>
</feature>
<evidence type="ECO:0000313" key="2">
    <source>
        <dbReference type="EMBL" id="BAY83893.1"/>
    </source>
</evidence>
<evidence type="ECO:0000256" key="1">
    <source>
        <dbReference type="SAM" id="SignalP"/>
    </source>
</evidence>
<sequence>MAKMQEKLHSKFGKKLILQVSPIVATSLLASSPSFAATFSSSFSELSFTNFNQENAAFEAINDANASTETNADDSIADFRNSSETNAEPSPLDIFNIAESLTFGEGSNYSAFAETMPRFFANFDVSGNDTLSFDFTTILDLEASVDKPGIETADAAGDIAFYLLDTTGISAENRFDFLNSTQLEPNQISQDNILEFFTLAANIDALGKVDFFDNTKSENINLTSDFSSSDVAEINDSGRSNAISISLFEGSVERFFEQDTNVTLLAFKNTKSNVKVPEPATSIWSVLFAGLIALGSKIIKKTNKKAVVKS</sequence>
<evidence type="ECO:0008006" key="4">
    <source>
        <dbReference type="Google" id="ProtNLM"/>
    </source>
</evidence>
<dbReference type="OrthoDB" id="507484at2"/>
<keyword evidence="3" id="KW-1185">Reference proteome</keyword>
<gene>
    <name evidence="2" type="ORF">NIES267_33870</name>
</gene>
<keyword evidence="1" id="KW-0732">Signal</keyword>
<organism evidence="2 3">
    <name type="scientific">Calothrix parasitica NIES-267</name>
    <dbReference type="NCBI Taxonomy" id="1973488"/>
    <lineage>
        <taxon>Bacteria</taxon>
        <taxon>Bacillati</taxon>
        <taxon>Cyanobacteriota</taxon>
        <taxon>Cyanophyceae</taxon>
        <taxon>Nostocales</taxon>
        <taxon>Calotrichaceae</taxon>
        <taxon>Calothrix</taxon>
    </lineage>
</organism>